<dbReference type="STRING" id="947033.Lste_2446"/>
<evidence type="ECO:0000313" key="2">
    <source>
        <dbReference type="Proteomes" id="UP000054926"/>
    </source>
</evidence>
<dbReference type="InterPro" id="IPR045738">
    <property type="entry name" value="DUF6088"/>
</dbReference>
<accession>A0A0W0ZJW6</accession>
<dbReference type="AlphaFoldDB" id="A0A0W0ZJW6"/>
<protein>
    <recommendedName>
        <fullName evidence="3">S-adenosylhomocysteine hydrolase</fullName>
    </recommendedName>
</protein>
<name>A0A0W0ZJW6_9GAMM</name>
<dbReference type="RefSeq" id="WP_058511239.1">
    <property type="nucleotide sequence ID" value="NZ_LNYY01000019.1"/>
</dbReference>
<proteinExistence type="predicted"/>
<gene>
    <name evidence="1" type="ORF">Lste_2446</name>
</gene>
<evidence type="ECO:0000313" key="1">
    <source>
        <dbReference type="EMBL" id="KTD69288.1"/>
    </source>
</evidence>
<dbReference type="Proteomes" id="UP000054926">
    <property type="component" value="Unassembled WGS sequence"/>
</dbReference>
<organism evidence="1 2">
    <name type="scientific">Legionella steelei</name>
    <dbReference type="NCBI Taxonomy" id="947033"/>
    <lineage>
        <taxon>Bacteria</taxon>
        <taxon>Pseudomonadati</taxon>
        <taxon>Pseudomonadota</taxon>
        <taxon>Gammaproteobacteria</taxon>
        <taxon>Legionellales</taxon>
        <taxon>Legionellaceae</taxon>
        <taxon>Legionella</taxon>
    </lineage>
</organism>
<reference evidence="1 2" key="1">
    <citation type="submission" date="2015-11" db="EMBL/GenBank/DDBJ databases">
        <title>Genomic analysis of 38 Legionella species identifies large and diverse effector repertoires.</title>
        <authorList>
            <person name="Burstein D."/>
            <person name="Amaro F."/>
            <person name="Zusman T."/>
            <person name="Lifshitz Z."/>
            <person name="Cohen O."/>
            <person name="Gilbert J.A."/>
            <person name="Pupko T."/>
            <person name="Shuman H.A."/>
            <person name="Segal G."/>
        </authorList>
    </citation>
    <scope>NUCLEOTIDE SEQUENCE [LARGE SCALE GENOMIC DNA]</scope>
    <source>
        <strain evidence="1 2">IMVS3376</strain>
    </source>
</reference>
<dbReference type="PATRIC" id="fig|947033.5.peg.2596"/>
<dbReference type="Pfam" id="PF19570">
    <property type="entry name" value="DUF6088"/>
    <property type="match status" value="1"/>
</dbReference>
<comment type="caution">
    <text evidence="1">The sequence shown here is derived from an EMBL/GenBank/DDBJ whole genome shotgun (WGS) entry which is preliminary data.</text>
</comment>
<dbReference type="OrthoDB" id="573467at2"/>
<sequence length="142" mass="16223">MTVKYKDSIEYKALQRIKKIRSNVVLRQDLMDLGSYRQVSRVFKKMMDDNKLVKIGAGIYAKAYLSEMLNAPIIQGGFDQACKEALTKKGIQWELSTAAQEYNAGRTTQVPVRTSVRLKSRYRGTLSFGKRKLIAEKQINAR</sequence>
<dbReference type="EMBL" id="LNYY01000019">
    <property type="protein sequence ID" value="KTD69288.1"/>
    <property type="molecule type" value="Genomic_DNA"/>
</dbReference>
<keyword evidence="2" id="KW-1185">Reference proteome</keyword>
<evidence type="ECO:0008006" key="3">
    <source>
        <dbReference type="Google" id="ProtNLM"/>
    </source>
</evidence>